<evidence type="ECO:0000256" key="1">
    <source>
        <dbReference type="SAM" id="Phobius"/>
    </source>
</evidence>
<accession>A0ABN8F614</accession>
<dbReference type="RefSeq" id="WP_238751329.1">
    <property type="nucleotide sequence ID" value="NZ_CAKLPZ010000003.1"/>
</dbReference>
<feature type="transmembrane region" description="Helical" evidence="1">
    <location>
        <begin position="239"/>
        <end position="257"/>
    </location>
</feature>
<evidence type="ECO:0000313" key="2">
    <source>
        <dbReference type="EMBL" id="CAH1001477.1"/>
    </source>
</evidence>
<organism evidence="2 3">
    <name type="scientific">Neolewinella maritima</name>
    <dbReference type="NCBI Taxonomy" id="1383882"/>
    <lineage>
        <taxon>Bacteria</taxon>
        <taxon>Pseudomonadati</taxon>
        <taxon>Bacteroidota</taxon>
        <taxon>Saprospiria</taxon>
        <taxon>Saprospirales</taxon>
        <taxon>Lewinellaceae</taxon>
        <taxon>Neolewinella</taxon>
    </lineage>
</organism>
<comment type="caution">
    <text evidence="2">The sequence shown here is derived from an EMBL/GenBank/DDBJ whole genome shotgun (WGS) entry which is preliminary data.</text>
</comment>
<dbReference type="EMBL" id="CAKLPZ010000003">
    <property type="protein sequence ID" value="CAH1001477.1"/>
    <property type="molecule type" value="Genomic_DNA"/>
</dbReference>
<evidence type="ECO:0000313" key="3">
    <source>
        <dbReference type="Proteomes" id="UP000837803"/>
    </source>
</evidence>
<keyword evidence="1" id="KW-1133">Transmembrane helix</keyword>
<dbReference type="Proteomes" id="UP000837803">
    <property type="component" value="Unassembled WGS sequence"/>
</dbReference>
<proteinExistence type="predicted"/>
<keyword evidence="1" id="KW-0812">Transmembrane</keyword>
<reference evidence="2" key="1">
    <citation type="submission" date="2021-12" db="EMBL/GenBank/DDBJ databases">
        <authorList>
            <person name="Rodrigo-Torres L."/>
            <person name="Arahal R. D."/>
            <person name="Lucena T."/>
        </authorList>
    </citation>
    <scope>NUCLEOTIDE SEQUENCE</scope>
    <source>
        <strain evidence="2">CECT 8419</strain>
    </source>
</reference>
<gene>
    <name evidence="2" type="ORF">LEM8419_02380</name>
</gene>
<sequence length="401" mass="44460">MGTTLRERFIQNAVAERLNRQYYRRKPAYVSTEVYTKLRRADVLLAFMRAPGRPYVVVVEAKSRTTIHQLKLRTDATKAAWTGRILSLLLIVGLSLFLGYEWYFNAWNTLLLLGLFVLGAVGITALVTQLQLNFTKSIGAIEQLGRYPANESWIAVGTDTFTQPAEAKQLRRQCRKNGVGLIVVNERGRLSLTEKPRPRHAFNDYLSRYGKRKSILTEIDQSPDYGPTPPERRQNRRRFLNIALMLGLVGVLILLGYERSYGPVLPDPFDHARYATPPGVVIGTSAGEGKDDAFGEPTAPAAPPPDCAAAIREEGSYVVVDAVLPRQEANLRLSVLRAAGLRGHELMRGACIGAAADQLVVYTGKGYPDQARAEETARAYRVLLGKLGVEVRRGEAEGLLR</sequence>
<protein>
    <recommendedName>
        <fullName evidence="4">Restriction endonuclease type IV Mrr domain-containing protein</fullName>
    </recommendedName>
</protein>
<keyword evidence="1" id="KW-0472">Membrane</keyword>
<evidence type="ECO:0008006" key="4">
    <source>
        <dbReference type="Google" id="ProtNLM"/>
    </source>
</evidence>
<name>A0ABN8F614_9BACT</name>
<feature type="transmembrane region" description="Helical" evidence="1">
    <location>
        <begin position="81"/>
        <end position="100"/>
    </location>
</feature>
<keyword evidence="3" id="KW-1185">Reference proteome</keyword>
<feature type="transmembrane region" description="Helical" evidence="1">
    <location>
        <begin position="106"/>
        <end position="127"/>
    </location>
</feature>